<dbReference type="GO" id="GO:0032589">
    <property type="term" value="C:neuron projection membrane"/>
    <property type="evidence" value="ECO:0007669"/>
    <property type="project" value="TreeGrafter"/>
</dbReference>
<dbReference type="AlphaFoldDB" id="A0AA39FX82"/>
<sequence length="209" mass="23508">MGQEIIGPQDVALHLGATAMLDCRVVMLADKTVMWTRQGAERPFLLTVGLDVHISDERYSLNFRYPNNYRLTIASVRREDHGQYACQINTHPPRTLITNVTVLAPDIRIIDEASHELRDRYYKMGSGIELACIVRPSRPSAKIPQPTWSKSGKPLLEHVNVYHMNGTNEKFVTGLHIEKARKTDSGEYTCSIGELSKATVQIHVLNGNK</sequence>
<dbReference type="InterPro" id="IPR036179">
    <property type="entry name" value="Ig-like_dom_sf"/>
</dbReference>
<evidence type="ECO:0000313" key="3">
    <source>
        <dbReference type="Proteomes" id="UP001168990"/>
    </source>
</evidence>
<dbReference type="InterPro" id="IPR003599">
    <property type="entry name" value="Ig_sub"/>
</dbReference>
<dbReference type="Pfam" id="PF07679">
    <property type="entry name" value="I-set"/>
    <property type="match status" value="1"/>
</dbReference>
<dbReference type="InterPro" id="IPR003598">
    <property type="entry name" value="Ig_sub2"/>
</dbReference>
<dbReference type="InterPro" id="IPR013151">
    <property type="entry name" value="Immunoglobulin_dom"/>
</dbReference>
<comment type="caution">
    <text evidence="2">The sequence shown here is derived from an EMBL/GenBank/DDBJ whole genome shotgun (WGS) entry which is preliminary data.</text>
</comment>
<dbReference type="SUPFAM" id="SSF48726">
    <property type="entry name" value="Immunoglobulin"/>
    <property type="match status" value="2"/>
</dbReference>
<dbReference type="InterPro" id="IPR037448">
    <property type="entry name" value="Zig-8"/>
</dbReference>
<dbReference type="InterPro" id="IPR013783">
    <property type="entry name" value="Ig-like_fold"/>
</dbReference>
<proteinExistence type="predicted"/>
<organism evidence="2 3">
    <name type="scientific">Microctonus aethiopoides</name>
    <dbReference type="NCBI Taxonomy" id="144406"/>
    <lineage>
        <taxon>Eukaryota</taxon>
        <taxon>Metazoa</taxon>
        <taxon>Ecdysozoa</taxon>
        <taxon>Arthropoda</taxon>
        <taxon>Hexapoda</taxon>
        <taxon>Insecta</taxon>
        <taxon>Pterygota</taxon>
        <taxon>Neoptera</taxon>
        <taxon>Endopterygota</taxon>
        <taxon>Hymenoptera</taxon>
        <taxon>Apocrita</taxon>
        <taxon>Ichneumonoidea</taxon>
        <taxon>Braconidae</taxon>
        <taxon>Euphorinae</taxon>
        <taxon>Microctonus</taxon>
    </lineage>
</organism>
<dbReference type="Gene3D" id="2.60.40.10">
    <property type="entry name" value="Immunoglobulins"/>
    <property type="match status" value="2"/>
</dbReference>
<dbReference type="PANTHER" id="PTHR23279:SF3">
    <property type="entry name" value="DEFECTIVE PROBOSCIS EXTENSION RESPONSE 18"/>
    <property type="match status" value="1"/>
</dbReference>
<feature type="domain" description="Ig-like" evidence="1">
    <location>
        <begin position="1"/>
        <end position="101"/>
    </location>
</feature>
<dbReference type="Pfam" id="PF00047">
    <property type="entry name" value="ig"/>
    <property type="match status" value="1"/>
</dbReference>
<dbReference type="PANTHER" id="PTHR23279">
    <property type="entry name" value="DEFECTIVE PROBOSCIS EXTENSION RESPONSE DPR -RELATED"/>
    <property type="match status" value="1"/>
</dbReference>
<dbReference type="PROSITE" id="PS50835">
    <property type="entry name" value="IG_LIKE"/>
    <property type="match status" value="2"/>
</dbReference>
<dbReference type="GO" id="GO:0050808">
    <property type="term" value="P:synapse organization"/>
    <property type="evidence" value="ECO:0007669"/>
    <property type="project" value="TreeGrafter"/>
</dbReference>
<reference evidence="2" key="2">
    <citation type="submission" date="2023-03" db="EMBL/GenBank/DDBJ databases">
        <authorList>
            <person name="Inwood S.N."/>
            <person name="Skelly J.G."/>
            <person name="Guhlin J."/>
            <person name="Harrop T.W.R."/>
            <person name="Goldson S.G."/>
            <person name="Dearden P.K."/>
        </authorList>
    </citation>
    <scope>NUCLEOTIDE SEQUENCE</scope>
    <source>
        <strain evidence="2">Irish</strain>
        <tissue evidence="2">Whole body</tissue>
    </source>
</reference>
<dbReference type="SMART" id="SM00408">
    <property type="entry name" value="IGc2"/>
    <property type="match status" value="2"/>
</dbReference>
<feature type="domain" description="Ig-like" evidence="1">
    <location>
        <begin position="105"/>
        <end position="201"/>
    </location>
</feature>
<dbReference type="SMART" id="SM00409">
    <property type="entry name" value="IG"/>
    <property type="match status" value="2"/>
</dbReference>
<evidence type="ECO:0000259" key="1">
    <source>
        <dbReference type="PROSITE" id="PS50835"/>
    </source>
</evidence>
<evidence type="ECO:0000313" key="2">
    <source>
        <dbReference type="EMBL" id="KAK0177525.1"/>
    </source>
</evidence>
<protein>
    <recommendedName>
        <fullName evidence="1">Ig-like domain-containing protein</fullName>
    </recommendedName>
</protein>
<gene>
    <name evidence="2" type="ORF">PV328_001572</name>
</gene>
<dbReference type="EMBL" id="JAQQBS010000001">
    <property type="protein sequence ID" value="KAK0177525.1"/>
    <property type="molecule type" value="Genomic_DNA"/>
</dbReference>
<name>A0AA39FX82_9HYME</name>
<dbReference type="InterPro" id="IPR013098">
    <property type="entry name" value="Ig_I-set"/>
</dbReference>
<dbReference type="InterPro" id="IPR007110">
    <property type="entry name" value="Ig-like_dom"/>
</dbReference>
<accession>A0AA39FX82</accession>
<keyword evidence="3" id="KW-1185">Reference proteome</keyword>
<reference evidence="2" key="1">
    <citation type="journal article" date="2023" name="bioRxiv">
        <title>Scaffold-level genome assemblies of two parasitoid biocontrol wasps reveal the parthenogenesis mechanism and an associated novel virus.</title>
        <authorList>
            <person name="Inwood S."/>
            <person name="Skelly J."/>
            <person name="Guhlin J."/>
            <person name="Harrop T."/>
            <person name="Goldson S."/>
            <person name="Dearden P."/>
        </authorList>
    </citation>
    <scope>NUCLEOTIDE SEQUENCE</scope>
    <source>
        <strain evidence="2">Irish</strain>
        <tissue evidence="2">Whole body</tissue>
    </source>
</reference>
<dbReference type="Proteomes" id="UP001168990">
    <property type="component" value="Unassembled WGS sequence"/>
</dbReference>